<evidence type="ECO:0000256" key="4">
    <source>
        <dbReference type="ARBA" id="ARBA00023082"/>
    </source>
</evidence>
<dbReference type="InterPro" id="IPR036388">
    <property type="entry name" value="WH-like_DNA-bd_sf"/>
</dbReference>
<comment type="similarity">
    <text evidence="1">Belongs to the sigma-70 factor family.</text>
</comment>
<keyword evidence="5" id="KW-0238">DNA-binding</keyword>
<dbReference type="Pfam" id="PF08281">
    <property type="entry name" value="Sigma70_r4_2"/>
    <property type="match status" value="1"/>
</dbReference>
<evidence type="ECO:0000259" key="8">
    <source>
        <dbReference type="Pfam" id="PF04542"/>
    </source>
</evidence>
<dbReference type="Gene3D" id="1.10.1740.10">
    <property type="match status" value="1"/>
</dbReference>
<dbReference type="NCBIfam" id="TIGR02937">
    <property type="entry name" value="sigma70-ECF"/>
    <property type="match status" value="1"/>
</dbReference>
<evidence type="ECO:0000313" key="10">
    <source>
        <dbReference type="EMBL" id="MCQ4840498.1"/>
    </source>
</evidence>
<feature type="domain" description="RNA polymerase sigma factor 70 region 4 type 2" evidence="9">
    <location>
        <begin position="143"/>
        <end position="187"/>
    </location>
</feature>
<dbReference type="PANTHER" id="PTHR43133">
    <property type="entry name" value="RNA POLYMERASE ECF-TYPE SIGMA FACTO"/>
    <property type="match status" value="1"/>
</dbReference>
<dbReference type="Pfam" id="PF04542">
    <property type="entry name" value="Sigma70_r2"/>
    <property type="match status" value="1"/>
</dbReference>
<evidence type="ECO:0000256" key="5">
    <source>
        <dbReference type="ARBA" id="ARBA00023125"/>
    </source>
</evidence>
<evidence type="ECO:0000256" key="3">
    <source>
        <dbReference type="ARBA" id="ARBA00023015"/>
    </source>
</evidence>
<evidence type="ECO:0000256" key="1">
    <source>
        <dbReference type="ARBA" id="ARBA00007788"/>
    </source>
</evidence>
<accession>A0ABT1S0M7</accession>
<evidence type="ECO:0000256" key="7">
    <source>
        <dbReference type="ARBA" id="ARBA00024701"/>
    </source>
</evidence>
<sequence length="190" mass="21512">MSGNYHELSDTELVRKVKEEDCDAFTELSGRYFWLIRAKAAEFEGASSPEKEDLCQEGFLGLFVAACSFNESLAASFKTYAGVCIYNRMASAVRFHGSQKNKLLNESLPLDSADTNRIAFAESPEALLEIQENFQNILKRMELSLSPLERRVLALYLSGYERSEIPEKTGIPLKTFDNALHRVRNKMKNL</sequence>
<dbReference type="SUPFAM" id="SSF46894">
    <property type="entry name" value="C-terminal effector domain of the bipartite response regulators"/>
    <property type="match status" value="1"/>
</dbReference>
<comment type="function">
    <text evidence="7">Sigma factors are initiation factors that promote the attachment of RNA polymerase to specific initiation sites and are then released. Sigma-S contributes to the protection against external stress, thus playing a role in cellular fitness and survival.</text>
</comment>
<dbReference type="InterPro" id="IPR013249">
    <property type="entry name" value="RNA_pol_sigma70_r4_t2"/>
</dbReference>
<gene>
    <name evidence="10" type="ORF">NE695_11300</name>
</gene>
<dbReference type="InterPro" id="IPR016032">
    <property type="entry name" value="Sig_transdc_resp-reg_C-effctor"/>
</dbReference>
<dbReference type="InterPro" id="IPR013325">
    <property type="entry name" value="RNA_pol_sigma_r2"/>
</dbReference>
<evidence type="ECO:0000313" key="11">
    <source>
        <dbReference type="Proteomes" id="UP001524473"/>
    </source>
</evidence>
<reference evidence="10 11" key="1">
    <citation type="submission" date="2022-06" db="EMBL/GenBank/DDBJ databases">
        <title>Isolation of gut microbiota from human fecal samples.</title>
        <authorList>
            <person name="Pamer E.G."/>
            <person name="Barat B."/>
            <person name="Waligurski E."/>
            <person name="Medina S."/>
            <person name="Paddock L."/>
            <person name="Mostad J."/>
        </authorList>
    </citation>
    <scope>NUCLEOTIDE SEQUENCE [LARGE SCALE GENOMIC DNA]</scope>
    <source>
        <strain evidence="10 11">DFI.9.73</strain>
    </source>
</reference>
<keyword evidence="3" id="KW-0805">Transcription regulation</keyword>
<dbReference type="Gene3D" id="1.10.10.10">
    <property type="entry name" value="Winged helix-like DNA-binding domain superfamily/Winged helix DNA-binding domain"/>
    <property type="match status" value="1"/>
</dbReference>
<dbReference type="PANTHER" id="PTHR43133:SF8">
    <property type="entry name" value="RNA POLYMERASE SIGMA FACTOR HI_1459-RELATED"/>
    <property type="match status" value="1"/>
</dbReference>
<dbReference type="InterPro" id="IPR039425">
    <property type="entry name" value="RNA_pol_sigma-70-like"/>
</dbReference>
<protein>
    <recommendedName>
        <fullName evidence="2">RNA polymerase sigma factor SigS</fullName>
    </recommendedName>
</protein>
<dbReference type="EMBL" id="JANFZH010000024">
    <property type="protein sequence ID" value="MCQ4840498.1"/>
    <property type="molecule type" value="Genomic_DNA"/>
</dbReference>
<feature type="domain" description="RNA polymerase sigma-70 region 2" evidence="8">
    <location>
        <begin position="37"/>
        <end position="95"/>
    </location>
</feature>
<keyword evidence="11" id="KW-1185">Reference proteome</keyword>
<dbReference type="Proteomes" id="UP001524473">
    <property type="component" value="Unassembled WGS sequence"/>
</dbReference>
<proteinExistence type="inferred from homology"/>
<name>A0ABT1S0M7_9FIRM</name>
<dbReference type="InterPro" id="IPR007627">
    <property type="entry name" value="RNA_pol_sigma70_r2"/>
</dbReference>
<dbReference type="InterPro" id="IPR014284">
    <property type="entry name" value="RNA_pol_sigma-70_dom"/>
</dbReference>
<evidence type="ECO:0000256" key="6">
    <source>
        <dbReference type="ARBA" id="ARBA00023163"/>
    </source>
</evidence>
<evidence type="ECO:0000256" key="2">
    <source>
        <dbReference type="ARBA" id="ARBA00021245"/>
    </source>
</evidence>
<evidence type="ECO:0000259" key="9">
    <source>
        <dbReference type="Pfam" id="PF08281"/>
    </source>
</evidence>
<organism evidence="10 11">
    <name type="scientific">Neglectibacter timonensis</name>
    <dbReference type="NCBI Taxonomy" id="1776382"/>
    <lineage>
        <taxon>Bacteria</taxon>
        <taxon>Bacillati</taxon>
        <taxon>Bacillota</taxon>
        <taxon>Clostridia</taxon>
        <taxon>Eubacteriales</taxon>
        <taxon>Oscillospiraceae</taxon>
        <taxon>Neglectibacter</taxon>
    </lineage>
</organism>
<keyword evidence="4" id="KW-0731">Sigma factor</keyword>
<comment type="caution">
    <text evidence="10">The sequence shown here is derived from an EMBL/GenBank/DDBJ whole genome shotgun (WGS) entry which is preliminary data.</text>
</comment>
<dbReference type="SUPFAM" id="SSF88946">
    <property type="entry name" value="Sigma2 domain of RNA polymerase sigma factors"/>
    <property type="match status" value="1"/>
</dbReference>
<keyword evidence="6" id="KW-0804">Transcription</keyword>
<dbReference type="RefSeq" id="WP_256191986.1">
    <property type="nucleotide sequence ID" value="NZ_CALCKC010000417.1"/>
</dbReference>